<name>A0A162QW45_MUCCL</name>
<organism evidence="1 2">
    <name type="scientific">Mucor lusitanicus CBS 277.49</name>
    <dbReference type="NCBI Taxonomy" id="747725"/>
    <lineage>
        <taxon>Eukaryota</taxon>
        <taxon>Fungi</taxon>
        <taxon>Fungi incertae sedis</taxon>
        <taxon>Mucoromycota</taxon>
        <taxon>Mucoromycotina</taxon>
        <taxon>Mucoromycetes</taxon>
        <taxon>Mucorales</taxon>
        <taxon>Mucorineae</taxon>
        <taxon>Mucoraceae</taxon>
        <taxon>Mucor</taxon>
    </lineage>
</organism>
<sequence>MNQDVNSGYARCNLSLLDEQPNLDDVVNDDDDSGDDDDQQNSAQFWVHIIVAAAWFPGEFDIEKEVHHVNHNPLHNHYSNLKWLSHGEHAEIRRRDDREHTHQFKKKKLKSVYSLCLEDIIESDAYQCECKKFFCGVHRSLIKLAASITLSVTTKFSSLNVNDIEDFEINKKGELLRSKHTHIRRSIGIRDDGYETTRALNQAENLQFVTQQQNVVFGSGCPAVAISNETREVEIFNCIEDLVEMFNQMYPNLKSIMKTETEWDGGNHNFYRDDSIKPK</sequence>
<dbReference type="Gene3D" id="3.90.75.20">
    <property type="match status" value="1"/>
</dbReference>
<evidence type="ECO:0000313" key="2">
    <source>
        <dbReference type="Proteomes" id="UP000077051"/>
    </source>
</evidence>
<reference evidence="1 2" key="1">
    <citation type="submission" date="2015-06" db="EMBL/GenBank/DDBJ databases">
        <title>Expansion of signal transduction pathways in fungi by whole-genome duplication.</title>
        <authorList>
            <consortium name="DOE Joint Genome Institute"/>
            <person name="Corrochano L.M."/>
            <person name="Kuo A."/>
            <person name="Marcet-Houben M."/>
            <person name="Polaino S."/>
            <person name="Salamov A."/>
            <person name="Villalobos J.M."/>
            <person name="Alvarez M.I."/>
            <person name="Avalos J."/>
            <person name="Benito E.P."/>
            <person name="Benoit I."/>
            <person name="Burger G."/>
            <person name="Camino L.P."/>
            <person name="Canovas D."/>
            <person name="Cerda-Olmedo E."/>
            <person name="Cheng J.-F."/>
            <person name="Dominguez A."/>
            <person name="Elias M."/>
            <person name="Eslava A.P."/>
            <person name="Glaser F."/>
            <person name="Grimwood J."/>
            <person name="Gutierrez G."/>
            <person name="Heitman J."/>
            <person name="Henrissat B."/>
            <person name="Iturriaga E.A."/>
            <person name="Lang B.F."/>
            <person name="Lavin J.L."/>
            <person name="Lee S."/>
            <person name="Li W."/>
            <person name="Lindquist E."/>
            <person name="Lopez-Garcia S."/>
            <person name="Luque E.M."/>
            <person name="Marcos A.T."/>
            <person name="Martin J."/>
            <person name="Mccluskey K."/>
            <person name="Medina H.R."/>
            <person name="Miralles-Duran A."/>
            <person name="Miyazaki A."/>
            <person name="Munoz-Torres E."/>
            <person name="Oguiza J.A."/>
            <person name="Ohm R."/>
            <person name="Olmedo M."/>
            <person name="Orejas M."/>
            <person name="Ortiz-Castellanos L."/>
            <person name="Pisabarro A.G."/>
            <person name="Rodriguez-Romero J."/>
            <person name="Ruiz-Herrera J."/>
            <person name="Ruiz-Vazquez R."/>
            <person name="Sanz C."/>
            <person name="Schackwitz W."/>
            <person name="Schmutz J."/>
            <person name="Shahriari M."/>
            <person name="Shelest E."/>
            <person name="Silva-Franco F."/>
            <person name="Soanes D."/>
            <person name="Syed K."/>
            <person name="Tagua V.G."/>
            <person name="Talbot N.J."/>
            <person name="Thon M."/>
            <person name="De Vries R.P."/>
            <person name="Wiebenga A."/>
            <person name="Yadav J.S."/>
            <person name="Braun E.L."/>
            <person name="Baker S."/>
            <person name="Garre V."/>
            <person name="Horwitz B."/>
            <person name="Torres-Martinez S."/>
            <person name="Idnurm A."/>
            <person name="Herrera-Estrella A."/>
            <person name="Gabaldon T."/>
            <person name="Grigoriev I.V."/>
        </authorList>
    </citation>
    <scope>NUCLEOTIDE SEQUENCE [LARGE SCALE GENOMIC DNA]</scope>
    <source>
        <strain evidence="1 2">CBS 277.49</strain>
    </source>
</reference>
<dbReference type="AlphaFoldDB" id="A0A162QW45"/>
<proteinExistence type="predicted"/>
<evidence type="ECO:0000313" key="1">
    <source>
        <dbReference type="EMBL" id="OAD06160.1"/>
    </source>
</evidence>
<dbReference type="Proteomes" id="UP000077051">
    <property type="component" value="Unassembled WGS sequence"/>
</dbReference>
<dbReference type="EMBL" id="AMYB01000002">
    <property type="protein sequence ID" value="OAD06160.1"/>
    <property type="molecule type" value="Genomic_DNA"/>
</dbReference>
<accession>A0A162QW45</accession>
<comment type="caution">
    <text evidence="1">The sequence shown here is derived from an EMBL/GenBank/DDBJ whole genome shotgun (WGS) entry which is preliminary data.</text>
</comment>
<dbReference type="VEuPathDB" id="FungiDB:MUCCIDRAFT_106727"/>
<keyword evidence="2" id="KW-1185">Reference proteome</keyword>
<gene>
    <name evidence="1" type="ORF">MUCCIDRAFT_106727</name>
</gene>
<dbReference type="SUPFAM" id="SSF54060">
    <property type="entry name" value="His-Me finger endonucleases"/>
    <property type="match status" value="1"/>
</dbReference>
<dbReference type="InterPro" id="IPR044925">
    <property type="entry name" value="His-Me_finger_sf"/>
</dbReference>
<protein>
    <submittedName>
        <fullName evidence="1">Uncharacterized protein</fullName>
    </submittedName>
</protein>